<protein>
    <recommendedName>
        <fullName evidence="4">Lipoprotein</fullName>
    </recommendedName>
</protein>
<feature type="chain" id="PRO_5003188248" description="Lipoprotein" evidence="1">
    <location>
        <begin position="20"/>
        <end position="312"/>
    </location>
</feature>
<evidence type="ECO:0008006" key="4">
    <source>
        <dbReference type="Google" id="ProtNLM"/>
    </source>
</evidence>
<evidence type="ECO:0000256" key="1">
    <source>
        <dbReference type="SAM" id="SignalP"/>
    </source>
</evidence>
<name>E4RX49_LEAB4</name>
<accession>E4RX49</accession>
<feature type="signal peptide" evidence="1">
    <location>
        <begin position="1"/>
        <end position="19"/>
    </location>
</feature>
<keyword evidence="1" id="KW-0732">Signal</keyword>
<proteinExistence type="predicted"/>
<dbReference type="KEGG" id="lby:Lbys_2419"/>
<organism evidence="2 3">
    <name type="scientific">Leadbetterella byssophila (strain DSM 17132 / JCM 16389 / KACC 11308 / NBRC 106382 / 4M15)</name>
    <dbReference type="NCBI Taxonomy" id="649349"/>
    <lineage>
        <taxon>Bacteria</taxon>
        <taxon>Pseudomonadati</taxon>
        <taxon>Bacteroidota</taxon>
        <taxon>Cytophagia</taxon>
        <taxon>Cytophagales</taxon>
        <taxon>Leadbetterellaceae</taxon>
        <taxon>Leadbetterella</taxon>
    </lineage>
</organism>
<dbReference type="AlphaFoldDB" id="E4RX49"/>
<dbReference type="PROSITE" id="PS51257">
    <property type="entry name" value="PROKAR_LIPOPROTEIN"/>
    <property type="match status" value="1"/>
</dbReference>
<dbReference type="Proteomes" id="UP000007435">
    <property type="component" value="Chromosome"/>
</dbReference>
<keyword evidence="3" id="KW-1185">Reference proteome</keyword>
<reference evidence="2 3" key="2">
    <citation type="journal article" date="2011" name="Stand. Genomic Sci.">
        <title>Complete genome sequence of Leadbetterella byssophila type strain (4M15).</title>
        <authorList>
            <person name="Abt B."/>
            <person name="Teshima H."/>
            <person name="Lucas S."/>
            <person name="Lapidus A."/>
            <person name="Del Rio T.G."/>
            <person name="Nolan M."/>
            <person name="Tice H."/>
            <person name="Cheng J.F."/>
            <person name="Pitluck S."/>
            <person name="Liolios K."/>
            <person name="Pagani I."/>
            <person name="Ivanova N."/>
            <person name="Mavromatis K."/>
            <person name="Pati A."/>
            <person name="Tapia R."/>
            <person name="Han C."/>
            <person name="Goodwin L."/>
            <person name="Chen A."/>
            <person name="Palaniappan K."/>
            <person name="Land M."/>
            <person name="Hauser L."/>
            <person name="Chang Y.J."/>
            <person name="Jeffries C.D."/>
            <person name="Rohde M."/>
            <person name="Goker M."/>
            <person name="Tindall B.J."/>
            <person name="Detter J.C."/>
            <person name="Woyke T."/>
            <person name="Bristow J."/>
            <person name="Eisen J.A."/>
            <person name="Markowitz V."/>
            <person name="Hugenholtz P."/>
            <person name="Klenk H.P."/>
            <person name="Kyrpides N.C."/>
        </authorList>
    </citation>
    <scope>NUCLEOTIDE SEQUENCE [LARGE SCALE GENOMIC DNA]</scope>
    <source>
        <strain evidence="3">DSM 17132 / JCM 16389 / KACC 11308 / NBRC 106382 / 4M15</strain>
    </source>
</reference>
<evidence type="ECO:0000313" key="2">
    <source>
        <dbReference type="EMBL" id="ADQ18088.1"/>
    </source>
</evidence>
<sequence length="312" mass="35131">MKKILLALLSILVFSCASDEEAGKVQYLAVCSYGNGCEFSEILLDQKDVDIALGREHFWAQAGPDATLVLEGCVAQVDEERSIEEIHADYGGSGDPKMVEPVDIARYISGMGCLQCDTETKKLSFEISSVEVSGSAYFYINFKDKESFMPNAAYQQFYKGAEGIRDIVIDQLVRNGYVEQYIIDQNGGKYMYRLPVQQDYLTPVEGEFTEGDFKKAFKKTGNKRRELDMYQEEYEGFSEEGEVLKFWLGATPEICLAPDQFAFMGMYGIGYIKIDGVTYLLTEASIPGYRMRITKVEKGSYSFNPSGYTRLN</sequence>
<reference key="1">
    <citation type="submission" date="2010-11" db="EMBL/GenBank/DDBJ databases">
        <title>The complete genome of Leadbetterella byssophila DSM 17132.</title>
        <authorList>
            <consortium name="US DOE Joint Genome Institute (JGI-PGF)"/>
            <person name="Lucas S."/>
            <person name="Copeland A."/>
            <person name="Lapidus A."/>
            <person name="Glavina del Rio T."/>
            <person name="Dalin E."/>
            <person name="Tice H."/>
            <person name="Bruce D."/>
            <person name="Goodwin L."/>
            <person name="Pitluck S."/>
            <person name="Kyrpides N."/>
            <person name="Mavromatis K."/>
            <person name="Ivanova N."/>
            <person name="Teshima H."/>
            <person name="Brettin T."/>
            <person name="Detter J.C."/>
            <person name="Han C."/>
            <person name="Tapia R."/>
            <person name="Land M."/>
            <person name="Hauser L."/>
            <person name="Markowitz V."/>
            <person name="Cheng J.-F."/>
            <person name="Hugenholtz P."/>
            <person name="Woyke T."/>
            <person name="Wu D."/>
            <person name="Tindall B."/>
            <person name="Pomrenke H.G."/>
            <person name="Brambilla E."/>
            <person name="Klenk H.-P."/>
            <person name="Eisen J.A."/>
        </authorList>
    </citation>
    <scope>NUCLEOTIDE SEQUENCE [LARGE SCALE GENOMIC DNA]</scope>
    <source>
        <strain>DSM 17132</strain>
    </source>
</reference>
<gene>
    <name evidence="2" type="ordered locus">Lbys_2419</name>
</gene>
<dbReference type="EMBL" id="CP002305">
    <property type="protein sequence ID" value="ADQ18088.1"/>
    <property type="molecule type" value="Genomic_DNA"/>
</dbReference>
<dbReference type="RefSeq" id="WP_013409128.1">
    <property type="nucleotide sequence ID" value="NC_014655.1"/>
</dbReference>
<dbReference type="OrthoDB" id="941017at2"/>
<dbReference type="HOGENOM" id="CLU_890791_0_0_10"/>
<evidence type="ECO:0000313" key="3">
    <source>
        <dbReference type="Proteomes" id="UP000007435"/>
    </source>
</evidence>